<dbReference type="EMBL" id="CP000390">
    <property type="protein sequence ID" value="ABG64621.1"/>
    <property type="molecule type" value="Genomic_DNA"/>
</dbReference>
<evidence type="ECO:0000313" key="2">
    <source>
        <dbReference type="EMBL" id="ABG64621.1"/>
    </source>
</evidence>
<gene>
    <name evidence="2" type="ordered locus">Meso_3249</name>
</gene>
<dbReference type="eggNOG" id="ENOG5031CWI">
    <property type="taxonomic scope" value="Bacteria"/>
</dbReference>
<dbReference type="AlphaFoldDB" id="Q11DA4"/>
<name>Q11DA4_CHESB</name>
<protein>
    <submittedName>
        <fullName evidence="2">Uncharacterized protein</fullName>
    </submittedName>
</protein>
<organism evidence="2">
    <name type="scientific">Chelativorans sp. (strain BNC1)</name>
    <dbReference type="NCBI Taxonomy" id="266779"/>
    <lineage>
        <taxon>Bacteria</taxon>
        <taxon>Pseudomonadati</taxon>
        <taxon>Pseudomonadota</taxon>
        <taxon>Alphaproteobacteria</taxon>
        <taxon>Hyphomicrobiales</taxon>
        <taxon>Phyllobacteriaceae</taxon>
        <taxon>Chelativorans</taxon>
    </lineage>
</organism>
<dbReference type="STRING" id="266779.Meso_3249"/>
<dbReference type="KEGG" id="mes:Meso_3249"/>
<feature type="signal peptide" evidence="1">
    <location>
        <begin position="1"/>
        <end position="29"/>
    </location>
</feature>
<sequence length="121" mass="13530" precursor="true">MPFCRHFYRTERIGALTAILIAFSSPALAGEPIGVGSYADSYGNLVIRDPAGFKRILVGKGHLAEEYTRREGVKVVYLEENRGRLYLRKQGKCRYGALLRGRSHMYGLPDNVVPVPTVTCR</sequence>
<proteinExistence type="predicted"/>
<accession>Q11DA4</accession>
<feature type="chain" id="PRO_5004180130" evidence="1">
    <location>
        <begin position="30"/>
        <end position="121"/>
    </location>
</feature>
<dbReference type="HOGENOM" id="CLU_2046912_0_0_5"/>
<keyword evidence="1" id="KW-0732">Signal</keyword>
<reference evidence="2" key="1">
    <citation type="submission" date="2006-06" db="EMBL/GenBank/DDBJ databases">
        <title>Complete sequence of chromosome of Chelativorans sp. BNC1.</title>
        <authorList>
            <consortium name="US DOE Joint Genome Institute"/>
            <person name="Copeland A."/>
            <person name="Lucas S."/>
            <person name="Lapidus A."/>
            <person name="Barry K."/>
            <person name="Detter J.C."/>
            <person name="Glavina del Rio T."/>
            <person name="Hammon N."/>
            <person name="Israni S."/>
            <person name="Dalin E."/>
            <person name="Tice H."/>
            <person name="Pitluck S."/>
            <person name="Chertkov O."/>
            <person name="Brettin T."/>
            <person name="Bruce D."/>
            <person name="Han C."/>
            <person name="Tapia R."/>
            <person name="Gilna P."/>
            <person name="Schmutz J."/>
            <person name="Larimer F."/>
            <person name="Land M."/>
            <person name="Hauser L."/>
            <person name="Kyrpides N."/>
            <person name="Mikhailova N."/>
            <person name="Richardson P."/>
        </authorList>
    </citation>
    <scope>NUCLEOTIDE SEQUENCE</scope>
    <source>
        <strain evidence="2">BNC1</strain>
    </source>
</reference>
<evidence type="ECO:0000256" key="1">
    <source>
        <dbReference type="SAM" id="SignalP"/>
    </source>
</evidence>